<dbReference type="PANTHER" id="PTHR21439:SF0">
    <property type="entry name" value="PROTEIN OSCP1"/>
    <property type="match status" value="1"/>
</dbReference>
<proteinExistence type="predicted"/>
<dbReference type="PANTHER" id="PTHR21439">
    <property type="entry name" value="OXIDORED-NITRO DOMAIN-CONTAINING PROTEIN"/>
    <property type="match status" value="1"/>
</dbReference>
<evidence type="ECO:0000256" key="1">
    <source>
        <dbReference type="SAM" id="MobiDB-lite"/>
    </source>
</evidence>
<dbReference type="GO" id="GO:0005737">
    <property type="term" value="C:cytoplasm"/>
    <property type="evidence" value="ECO:0007669"/>
    <property type="project" value="TreeGrafter"/>
</dbReference>
<reference evidence="2 3" key="1">
    <citation type="journal article" date="2014" name="Curr. Biol.">
        <title>The genome of the clonal raider ant Cerapachys biroi.</title>
        <authorList>
            <person name="Oxley P.R."/>
            <person name="Ji L."/>
            <person name="Fetter-Pruneda I."/>
            <person name="McKenzie S.K."/>
            <person name="Li C."/>
            <person name="Hu H."/>
            <person name="Zhang G."/>
            <person name="Kronauer D.J."/>
        </authorList>
    </citation>
    <scope>NUCLEOTIDE SEQUENCE [LARGE SCALE GENOMIC DNA]</scope>
</reference>
<name>A0A026X0D5_OOCBI</name>
<dbReference type="GO" id="GO:0005886">
    <property type="term" value="C:plasma membrane"/>
    <property type="evidence" value="ECO:0007669"/>
    <property type="project" value="TreeGrafter"/>
</dbReference>
<keyword evidence="3" id="KW-1185">Reference proteome</keyword>
<dbReference type="STRING" id="2015173.A0A026X0D5"/>
<dbReference type="Pfam" id="PF10188">
    <property type="entry name" value="Oscp1"/>
    <property type="match status" value="1"/>
</dbReference>
<dbReference type="Proteomes" id="UP000053097">
    <property type="component" value="Unassembled WGS sequence"/>
</dbReference>
<gene>
    <name evidence="2" type="ORF">X777_07876</name>
</gene>
<dbReference type="AlphaFoldDB" id="A0A026X0D5"/>
<organism evidence="2 3">
    <name type="scientific">Ooceraea biroi</name>
    <name type="common">Clonal raider ant</name>
    <name type="synonym">Cerapachys biroi</name>
    <dbReference type="NCBI Taxonomy" id="2015173"/>
    <lineage>
        <taxon>Eukaryota</taxon>
        <taxon>Metazoa</taxon>
        <taxon>Ecdysozoa</taxon>
        <taxon>Arthropoda</taxon>
        <taxon>Hexapoda</taxon>
        <taxon>Insecta</taxon>
        <taxon>Pterygota</taxon>
        <taxon>Neoptera</taxon>
        <taxon>Endopterygota</taxon>
        <taxon>Hymenoptera</taxon>
        <taxon>Apocrita</taxon>
        <taxon>Aculeata</taxon>
        <taxon>Formicoidea</taxon>
        <taxon>Formicidae</taxon>
        <taxon>Dorylinae</taxon>
        <taxon>Ooceraea</taxon>
    </lineage>
</organism>
<accession>A0A026X0D5</accession>
<dbReference type="EMBL" id="KK107054">
    <property type="protein sequence ID" value="EZA61543.1"/>
    <property type="molecule type" value="Genomic_DNA"/>
</dbReference>
<feature type="region of interest" description="Disordered" evidence="1">
    <location>
        <begin position="294"/>
        <end position="324"/>
    </location>
</feature>
<evidence type="ECO:0000313" key="3">
    <source>
        <dbReference type="Proteomes" id="UP000053097"/>
    </source>
</evidence>
<dbReference type="InterPro" id="IPR019332">
    <property type="entry name" value="OSCP1"/>
</dbReference>
<sequence length="359" mass="40762">MSLYSTPILYLNMGGEMLYVLRQRLKAQKIDIDKTVQVLDEVTAALLNPKVLSPMFEESPMIGMPHLRTILESVALSSIMKLDANSMDKLFDLMTMMVKYQLTAASGPREIVLIMLNHIDGMRDMVSDVNAQKCVTLVQEMVVDFYSCLTFDEIWRARQSCLRGLESYNVRVSILLRRGLQNEDASFNITPQRYDERYMEHKGTLATLKIKDVSPETCCGGSFDTFGDRKTLLGKNIYLPTYGIMENAKRDSQQFLRDCGVKAELGMLAVQLGTEETSYERPFTLNLLSNVDDENVNNANNETDSEGKSVNQKNAENGEPKLNEDYKAKLDNVYADFFEDEHEGLTRSMDLLDLLDELE</sequence>
<evidence type="ECO:0000313" key="2">
    <source>
        <dbReference type="EMBL" id="EZA61543.1"/>
    </source>
</evidence>
<protein>
    <submittedName>
        <fullName evidence="2">Protein OSCP1</fullName>
    </submittedName>
</protein>
<dbReference type="OrthoDB" id="2157380at2759"/>
<dbReference type="OMA" id="CGAKAEL"/>